<feature type="domain" description="Spc7 kinetochore protein" evidence="3">
    <location>
        <begin position="516"/>
        <end position="818"/>
    </location>
</feature>
<dbReference type="OrthoDB" id="5592879at2759"/>
<evidence type="ECO:0000256" key="1">
    <source>
        <dbReference type="SAM" id="Coils"/>
    </source>
</evidence>
<organism evidence="4 5">
    <name type="scientific">Planoprotostelium fungivorum</name>
    <dbReference type="NCBI Taxonomy" id="1890364"/>
    <lineage>
        <taxon>Eukaryota</taxon>
        <taxon>Amoebozoa</taxon>
        <taxon>Evosea</taxon>
        <taxon>Variosea</taxon>
        <taxon>Cavosteliida</taxon>
        <taxon>Cavosteliaceae</taxon>
        <taxon>Planoprotostelium</taxon>
    </lineage>
</organism>
<dbReference type="GO" id="GO:0000776">
    <property type="term" value="C:kinetochore"/>
    <property type="evidence" value="ECO:0007669"/>
    <property type="project" value="TreeGrafter"/>
</dbReference>
<keyword evidence="1" id="KW-0175">Coiled coil</keyword>
<reference evidence="4 5" key="1">
    <citation type="journal article" date="2018" name="Genome Biol. Evol.">
        <title>Multiple Roots of Fruiting Body Formation in Amoebozoa.</title>
        <authorList>
            <person name="Hillmann F."/>
            <person name="Forbes G."/>
            <person name="Novohradska S."/>
            <person name="Ferling I."/>
            <person name="Riege K."/>
            <person name="Groth M."/>
            <person name="Westermann M."/>
            <person name="Marz M."/>
            <person name="Spaller T."/>
            <person name="Winckler T."/>
            <person name="Schaap P."/>
            <person name="Glockner G."/>
        </authorList>
    </citation>
    <scope>NUCLEOTIDE SEQUENCE [LARGE SCALE GENOMIC DNA]</scope>
    <source>
        <strain evidence="4 5">Jena</strain>
    </source>
</reference>
<dbReference type="Pfam" id="PF08317">
    <property type="entry name" value="Spc7"/>
    <property type="match status" value="1"/>
</dbReference>
<feature type="compositionally biased region" description="Low complexity" evidence="2">
    <location>
        <begin position="197"/>
        <end position="217"/>
    </location>
</feature>
<keyword evidence="5" id="KW-1185">Reference proteome</keyword>
<protein>
    <recommendedName>
        <fullName evidence="3">Spc7 kinetochore protein domain-containing protein</fullName>
    </recommendedName>
</protein>
<dbReference type="Proteomes" id="UP000241769">
    <property type="component" value="Unassembled WGS sequence"/>
</dbReference>
<evidence type="ECO:0000259" key="3">
    <source>
        <dbReference type="SMART" id="SM00787"/>
    </source>
</evidence>
<dbReference type="STRING" id="1890364.A0A2P6N7A1"/>
<name>A0A2P6N7A1_9EUKA</name>
<dbReference type="GO" id="GO:1990758">
    <property type="term" value="P:mitotic sister chromatid biorientation"/>
    <property type="evidence" value="ECO:0007669"/>
    <property type="project" value="TreeGrafter"/>
</dbReference>
<sequence>MKTVNTRQTLSPKKKTSTSKRISLPASQDVTEGKENDLHSNTTNLNFFDEDEKLSFSQKVAVRHFSSNDQNAAQEKPKSALKTNIQKSTAELEKEKADQLNVSVFPENSYRDNVFEMVRQSPESDDSCVSRPQNEQDVTLITNAPIEEPQMDMELTGIITPEMEQPEDITMNVTADLDKIQAVSAVPAPNLRTLAISPFRSSPRSSSPFRSGSSPSRLNTPSIASFLQRKIAEEPMTGDVGQMISRNLSDTINQTMDMDLSGVYSRYDRTIDTPPRQTRGDLAVPTLTQFCLMDDDLNASGGEINRIEGIPTLSSMAINEDTELTSDMTAFSRKVRNSIGLISAKRFKQDESMDMDISMNYSTPTKSGNLITFDASPPRSITKNQSFNTINIPSSLDIDLGDVTSKFPSESTINVNYTAQGGDMIERIINASVASITDSPARSPGRNGSLLNTSHVPFTSELNTPPRSASFSESISSPNEVDDMTANILNRIAQRVVPQNLDSSDESLSQDMSMMVSAASSDKDLPPITFEEFLSMTDVVFLTDQSTNRKPSLGSRLSLTNQPKSISDTLGRAVVVVPVLQNYQYVYEELQAISASTKDNVSQLEADISKNNPQYFRFIRERTEGLQKAKTEMKRLKSRCMEEAKATWYNGRARQILELDEELNGILESLQTDSERIERYNGSSLVLLEEIVRNKSTINEKSIVKKAEGPSEVEKTSQVWMSEETMDLLRQIDLVSIHRFDGSDILLLLDDTFELSLTLGDYVLGEKRRFFSNKSYSLRPNAIHLGLLAAANLPSLLEGLRHTGQLSAVLTEVTFRIFRITTLMKEIHRLGRRFPIRAAAERKDIYFNSYAIDVEFSEPSTMSKFVLTFTLSYGYPFSHLLCTYRRITGDNTMDEERVREIIQLETNRNGYGLLTRVCNSVAEGMKK</sequence>
<dbReference type="InParanoid" id="A0A2P6N7A1"/>
<evidence type="ECO:0000256" key="2">
    <source>
        <dbReference type="SAM" id="MobiDB-lite"/>
    </source>
</evidence>
<dbReference type="SMART" id="SM00787">
    <property type="entry name" value="Spc7"/>
    <property type="match status" value="1"/>
</dbReference>
<evidence type="ECO:0000313" key="4">
    <source>
        <dbReference type="EMBL" id="PRP79819.1"/>
    </source>
</evidence>
<feature type="compositionally biased region" description="Polar residues" evidence="2">
    <location>
        <begin position="1"/>
        <end position="11"/>
    </location>
</feature>
<dbReference type="EMBL" id="MDYQ01000169">
    <property type="protein sequence ID" value="PRP79819.1"/>
    <property type="molecule type" value="Genomic_DNA"/>
</dbReference>
<dbReference type="InterPro" id="IPR033338">
    <property type="entry name" value="Spc105/Spc7"/>
</dbReference>
<dbReference type="PANTHER" id="PTHR28260">
    <property type="entry name" value="SPINDLE POLE BODY COMPONENT SPC105"/>
    <property type="match status" value="1"/>
</dbReference>
<proteinExistence type="predicted"/>
<feature type="region of interest" description="Disordered" evidence="2">
    <location>
        <begin position="437"/>
        <end position="479"/>
    </location>
</feature>
<feature type="compositionally biased region" description="Polar residues" evidence="2">
    <location>
        <begin position="449"/>
        <end position="479"/>
    </location>
</feature>
<feature type="region of interest" description="Disordered" evidence="2">
    <location>
        <begin position="1"/>
        <end position="38"/>
    </location>
</feature>
<dbReference type="GO" id="GO:0034501">
    <property type="term" value="P:protein localization to kinetochore"/>
    <property type="evidence" value="ECO:0007669"/>
    <property type="project" value="TreeGrafter"/>
</dbReference>
<accession>A0A2P6N7A1</accession>
<feature type="region of interest" description="Disordered" evidence="2">
    <location>
        <begin position="197"/>
        <end position="221"/>
    </location>
</feature>
<feature type="coiled-coil region" evidence="1">
    <location>
        <begin position="587"/>
        <end position="646"/>
    </location>
</feature>
<evidence type="ECO:0000313" key="5">
    <source>
        <dbReference type="Proteomes" id="UP000241769"/>
    </source>
</evidence>
<dbReference type="GO" id="GO:0007094">
    <property type="term" value="P:mitotic spindle assembly checkpoint signaling"/>
    <property type="evidence" value="ECO:0007669"/>
    <property type="project" value="TreeGrafter"/>
</dbReference>
<dbReference type="PANTHER" id="PTHR28260:SF1">
    <property type="entry name" value="SPINDLE POLE BODY COMPONENT SPC105"/>
    <property type="match status" value="1"/>
</dbReference>
<dbReference type="InterPro" id="IPR013253">
    <property type="entry name" value="Spc7_domain"/>
</dbReference>
<comment type="caution">
    <text evidence="4">The sequence shown here is derived from an EMBL/GenBank/DDBJ whole genome shotgun (WGS) entry which is preliminary data.</text>
</comment>
<dbReference type="AlphaFoldDB" id="A0A2P6N7A1"/>
<gene>
    <name evidence="4" type="ORF">PROFUN_12491</name>
</gene>